<organism evidence="4 5">
    <name type="scientific">Candidatus Korarchaeum cryptofilum</name>
    <dbReference type="NCBI Taxonomy" id="498846"/>
    <lineage>
        <taxon>Archaea</taxon>
        <taxon>Thermoproteota</taxon>
        <taxon>Candidatus Korarchaeia</taxon>
        <taxon>Candidatus Korarchaeales</taxon>
        <taxon>Candidatus Korarchaeaceae</taxon>
        <taxon>Candidatus Korarchaeum</taxon>
    </lineage>
</organism>
<comment type="caution">
    <text evidence="1">Lacks conserved residue(s) required for the propagation of feature annotation.</text>
</comment>
<dbReference type="GeneID" id="6093602"/>
<sequence length="390" mass="44649">MKKLKILSSDFRVREIKELELISEGLPEHSLDLKEISGSSPPEIFVGRFGYPKVYVGPLIPPFHGDSRHLAMPETWFGKGLDEIIGMRIQLVRGKLKVDVRAQDRLVEEMREAMLSESSVQAEAKLKNRPRGYIFSEDFQPFGPSALLEELRMEPGRADHRIERLYYDRDAAAAEAIEELYSSGLPVSRIQQSLSAGLLGRRRKFVPTRWAITAVDDQVSRHLIDKIRDMQEIGEYRVYLGEYLNNRWAIIMIPGPWSYESIEAWFPGIITDSLAIAGDFEPFWGRREYASMGGCYYAGRLAVSEELMRMGRQASVLILREAYPGYVPIGVWNVRESVRNVLRGRPEVLSSLDECLKIVKGWLSLPIKVWMNNSRLLKVKARQISLEDFL</sequence>
<dbReference type="GO" id="GO:0006281">
    <property type="term" value="P:DNA repair"/>
    <property type="evidence" value="ECO:0007669"/>
    <property type="project" value="UniProtKB-UniRule"/>
</dbReference>
<dbReference type="OMA" id="EIYPGFN"/>
<evidence type="ECO:0000259" key="2">
    <source>
        <dbReference type="Pfam" id="PF04894"/>
    </source>
</evidence>
<dbReference type="PANTHER" id="PTHR38136:SF2">
    <property type="entry name" value="DNA REPAIR PROTEIN"/>
    <property type="match status" value="1"/>
</dbReference>
<protein>
    <recommendedName>
        <fullName evidence="1">DNA repair protein</fullName>
    </recommendedName>
</protein>
<dbReference type="InterPro" id="IPR006978">
    <property type="entry name" value="Nre_N"/>
</dbReference>
<evidence type="ECO:0000259" key="3">
    <source>
        <dbReference type="Pfam" id="PF04895"/>
    </source>
</evidence>
<dbReference type="InterPro" id="IPR006979">
    <property type="entry name" value="Nre_C"/>
</dbReference>
<dbReference type="AlphaFoldDB" id="A0A429G1Q2"/>
<dbReference type="InterPro" id="IPR033167">
    <property type="entry name" value="Nre"/>
</dbReference>
<comment type="similarity">
    <text evidence="1">Belongs to the Nre family.</text>
</comment>
<dbReference type="PANTHER" id="PTHR38136">
    <property type="entry name" value="DNA REPAIR PROTEIN"/>
    <property type="match status" value="1"/>
</dbReference>
<gene>
    <name evidence="4" type="ORF">D9Q81_07635</name>
</gene>
<feature type="domain" description="Archaeal Nre N-terminal" evidence="2">
    <location>
        <begin position="32"/>
        <end position="268"/>
    </location>
</feature>
<dbReference type="Pfam" id="PF04894">
    <property type="entry name" value="Nre_N"/>
    <property type="match status" value="1"/>
</dbReference>
<keyword evidence="1" id="KW-0227">DNA damage</keyword>
<evidence type="ECO:0000313" key="5">
    <source>
        <dbReference type="Proteomes" id="UP000278149"/>
    </source>
</evidence>
<feature type="domain" description="Archaeal Nre C-terminal" evidence="3">
    <location>
        <begin position="281"/>
        <end position="389"/>
    </location>
</feature>
<dbReference type="Proteomes" id="UP000278149">
    <property type="component" value="Unassembled WGS sequence"/>
</dbReference>
<accession>A0A429G1Q2</accession>
<dbReference type="HAMAP" id="MF_02096">
    <property type="entry name" value="Nre"/>
    <property type="match status" value="1"/>
</dbReference>
<proteinExistence type="inferred from homology"/>
<keyword evidence="1" id="KW-0234">DNA repair</keyword>
<comment type="caution">
    <text evidence="4">The sequence shown here is derived from an EMBL/GenBank/DDBJ whole genome shotgun (WGS) entry which is preliminary data.</text>
</comment>
<reference evidence="4 5" key="1">
    <citation type="submission" date="2018-10" db="EMBL/GenBank/DDBJ databases">
        <title>Co-occurring genomic capacity for anaerobic methane metabolism and dissimilatory sulfite reduction discovered in the Korarchaeota.</title>
        <authorList>
            <person name="Mckay L.J."/>
            <person name="Dlakic M."/>
            <person name="Fields M.W."/>
            <person name="Delmont T.O."/>
            <person name="Eren A.M."/>
            <person name="Jay Z.J."/>
            <person name="Klingelsmith K.B."/>
            <person name="Rusch D.B."/>
            <person name="Inskeep W.P."/>
        </authorList>
    </citation>
    <scope>NUCLEOTIDE SEQUENCE [LARGE SCALE GENOMIC DNA]</scope>
    <source>
        <strain evidence="4 5">WS</strain>
    </source>
</reference>
<evidence type="ECO:0000313" key="4">
    <source>
        <dbReference type="EMBL" id="RSN67659.1"/>
    </source>
</evidence>
<dbReference type="Pfam" id="PF04895">
    <property type="entry name" value="Nre_C"/>
    <property type="match status" value="1"/>
</dbReference>
<comment type="function">
    <text evidence="1">Involved in DNA damage repair.</text>
</comment>
<evidence type="ECO:0000256" key="1">
    <source>
        <dbReference type="HAMAP-Rule" id="MF_02096"/>
    </source>
</evidence>
<dbReference type="EMBL" id="RCOR01000042">
    <property type="protein sequence ID" value="RSN67659.1"/>
    <property type="molecule type" value="Genomic_DNA"/>
</dbReference>
<name>A0A429G1Q2_9CREN</name>
<dbReference type="RefSeq" id="WP_012308969.1">
    <property type="nucleotide sequence ID" value="NZ_RCOR01000042.1"/>
</dbReference>